<evidence type="ECO:0000313" key="2">
    <source>
        <dbReference type="Proteomes" id="UP000315395"/>
    </source>
</evidence>
<dbReference type="RefSeq" id="WP_143783607.1">
    <property type="nucleotide sequence ID" value="NZ_CP041616.1"/>
</dbReference>
<dbReference type="InterPro" id="IPR043504">
    <property type="entry name" value="Peptidase_S1_PA_chymotrypsin"/>
</dbReference>
<keyword evidence="2" id="KW-1185">Reference proteome</keyword>
<dbReference type="Gene3D" id="2.40.10.10">
    <property type="entry name" value="Trypsin-like serine proteases"/>
    <property type="match status" value="2"/>
</dbReference>
<proteinExistence type="predicted"/>
<dbReference type="OrthoDB" id="8781117at2"/>
<reference evidence="1 2" key="1">
    <citation type="submission" date="2019-07" db="EMBL/GenBank/DDBJ databases">
        <title>complete genome sequencing of Ornithinimicrobium sp. H23M54.</title>
        <authorList>
            <person name="Bae J.-W."/>
            <person name="Lee S.-Y."/>
        </authorList>
    </citation>
    <scope>NUCLEOTIDE SEQUENCE [LARGE SCALE GENOMIC DNA]</scope>
    <source>
        <strain evidence="1 2">H23M54</strain>
    </source>
</reference>
<dbReference type="Proteomes" id="UP000315395">
    <property type="component" value="Chromosome"/>
</dbReference>
<dbReference type="EMBL" id="CP041616">
    <property type="protein sequence ID" value="QDO88930.1"/>
    <property type="molecule type" value="Genomic_DNA"/>
</dbReference>
<organism evidence="1 2">
    <name type="scientific">Ornithinimicrobium ciconiae</name>
    <dbReference type="NCBI Taxonomy" id="2594265"/>
    <lineage>
        <taxon>Bacteria</taxon>
        <taxon>Bacillati</taxon>
        <taxon>Actinomycetota</taxon>
        <taxon>Actinomycetes</taxon>
        <taxon>Micrococcales</taxon>
        <taxon>Ornithinimicrobiaceae</taxon>
        <taxon>Ornithinimicrobium</taxon>
    </lineage>
</organism>
<dbReference type="SUPFAM" id="SSF50494">
    <property type="entry name" value="Trypsin-like serine proteases"/>
    <property type="match status" value="1"/>
</dbReference>
<evidence type="ECO:0000313" key="1">
    <source>
        <dbReference type="EMBL" id="QDO88930.1"/>
    </source>
</evidence>
<gene>
    <name evidence="1" type="ORF">FNH13_11835</name>
</gene>
<sequence length="358" mass="38211">MANDGLSDAELSDITNLSRVQDISVDEGIRRYAGFDAFRTLREDVASQFPNLYVAGTWEEGEGTVSITGEEIPIELEQLLADSPITVTLSRGHELTLVELESLVASLNEGFKEFDSGVQYEIDAPSPAVDVLFTGGVPTGLGTISEVVPEAVEVNLIPFGVGPVTLKDTKLRGGALLNGSGCLTSYTLRSATGNTIRMGTAAHCVTLGGTAHYALHSGDGSTSVNLNVLSSGGTTTDIALLSHAGWTPLSTFYATWNDKRTATARAGIPEVGDPVCHFRRVGTDRCSTVKRMRLANGYYTAIMWDNVSGGGDSGGPWYYSHTAVGVHTGTILEDGVNRSFFTPVHNYVQRFGYYVRIG</sequence>
<dbReference type="KEGG" id="orz:FNH13_11835"/>
<protein>
    <submittedName>
        <fullName evidence="1">Uncharacterized protein</fullName>
    </submittedName>
</protein>
<dbReference type="InterPro" id="IPR009003">
    <property type="entry name" value="Peptidase_S1_PA"/>
</dbReference>
<dbReference type="AlphaFoldDB" id="A0A516GC41"/>
<accession>A0A516GC41</accession>
<name>A0A516GC41_9MICO</name>